<comment type="caution">
    <text evidence="2">The sequence shown here is derived from an EMBL/GenBank/DDBJ whole genome shotgun (WGS) entry which is preliminary data.</text>
</comment>
<dbReference type="OrthoDB" id="193499at2759"/>
<keyword evidence="3" id="KW-1185">Reference proteome</keyword>
<dbReference type="AlphaFoldDB" id="A0A401U4D5"/>
<evidence type="ECO:0000313" key="3">
    <source>
        <dbReference type="Proteomes" id="UP000287033"/>
    </source>
</evidence>
<sequence>MAGVQSNPNNPVVFFDITIGGQVSGDQARGLRQVERGPGPRLAAGGAGTRPEACGRWSGDQARGRGKRARDWADLL</sequence>
<dbReference type="EMBL" id="BEZZ01274938">
    <property type="protein sequence ID" value="GCC49758.1"/>
    <property type="molecule type" value="Genomic_DNA"/>
</dbReference>
<gene>
    <name evidence="2" type="ORF">chiPu_0033888</name>
</gene>
<dbReference type="Proteomes" id="UP000287033">
    <property type="component" value="Unassembled WGS sequence"/>
</dbReference>
<name>A0A401U4D5_CHIPU</name>
<evidence type="ECO:0000256" key="1">
    <source>
        <dbReference type="SAM" id="MobiDB-lite"/>
    </source>
</evidence>
<reference evidence="2 3" key="1">
    <citation type="journal article" date="2018" name="Nat. Ecol. Evol.">
        <title>Shark genomes provide insights into elasmobranch evolution and the origin of vertebrates.</title>
        <authorList>
            <person name="Hara Y"/>
            <person name="Yamaguchi K"/>
            <person name="Onimaru K"/>
            <person name="Kadota M"/>
            <person name="Koyanagi M"/>
            <person name="Keeley SD"/>
            <person name="Tatsumi K"/>
            <person name="Tanaka K"/>
            <person name="Motone F"/>
            <person name="Kageyama Y"/>
            <person name="Nozu R"/>
            <person name="Adachi N"/>
            <person name="Nishimura O"/>
            <person name="Nakagawa R"/>
            <person name="Tanegashima C"/>
            <person name="Kiyatake I"/>
            <person name="Matsumoto R"/>
            <person name="Murakumo K"/>
            <person name="Nishida K"/>
            <person name="Terakita A"/>
            <person name="Kuratani S"/>
            <person name="Sato K"/>
            <person name="Hyodo S Kuraku.S."/>
        </authorList>
    </citation>
    <scope>NUCLEOTIDE SEQUENCE [LARGE SCALE GENOMIC DNA]</scope>
</reference>
<protein>
    <submittedName>
        <fullName evidence="2">Uncharacterized protein</fullName>
    </submittedName>
</protein>
<evidence type="ECO:0000313" key="2">
    <source>
        <dbReference type="EMBL" id="GCC49758.1"/>
    </source>
</evidence>
<organism evidence="2 3">
    <name type="scientific">Chiloscyllium punctatum</name>
    <name type="common">Brownbanded bambooshark</name>
    <name type="synonym">Hemiscyllium punctatum</name>
    <dbReference type="NCBI Taxonomy" id="137246"/>
    <lineage>
        <taxon>Eukaryota</taxon>
        <taxon>Metazoa</taxon>
        <taxon>Chordata</taxon>
        <taxon>Craniata</taxon>
        <taxon>Vertebrata</taxon>
        <taxon>Chondrichthyes</taxon>
        <taxon>Elasmobranchii</taxon>
        <taxon>Galeomorphii</taxon>
        <taxon>Galeoidea</taxon>
        <taxon>Orectolobiformes</taxon>
        <taxon>Hemiscylliidae</taxon>
        <taxon>Chiloscyllium</taxon>
    </lineage>
</organism>
<feature type="region of interest" description="Disordered" evidence="1">
    <location>
        <begin position="36"/>
        <end position="76"/>
    </location>
</feature>
<accession>A0A401U4D5</accession>
<proteinExistence type="predicted"/>